<evidence type="ECO:0000256" key="1">
    <source>
        <dbReference type="ARBA" id="ARBA00022737"/>
    </source>
</evidence>
<gene>
    <name evidence="3" type="ORF">QN277_017251</name>
</gene>
<dbReference type="PANTHER" id="PTHR47926:SF479">
    <property type="entry name" value="PENTACOTRIPEPTIDE-REPEAT REGION OF PRORP DOMAIN-CONTAINING PROTEIN"/>
    <property type="match status" value="1"/>
</dbReference>
<dbReference type="InterPro" id="IPR002885">
    <property type="entry name" value="PPR_rpt"/>
</dbReference>
<reference evidence="3" key="1">
    <citation type="submission" date="2023-10" db="EMBL/GenBank/DDBJ databases">
        <title>Chromosome-level genome of the transformable northern wattle, Acacia crassicarpa.</title>
        <authorList>
            <person name="Massaro I."/>
            <person name="Sinha N.R."/>
            <person name="Poethig S."/>
            <person name="Leichty A.R."/>
        </authorList>
    </citation>
    <scope>NUCLEOTIDE SEQUENCE</scope>
    <source>
        <strain evidence="3">Acra3RX</strain>
        <tissue evidence="3">Leaf</tissue>
    </source>
</reference>
<dbReference type="Pfam" id="PF20431">
    <property type="entry name" value="E_motif"/>
    <property type="match status" value="1"/>
</dbReference>
<keyword evidence="4" id="KW-1185">Reference proteome</keyword>
<evidence type="ECO:0000313" key="3">
    <source>
        <dbReference type="EMBL" id="KAK4273952.1"/>
    </source>
</evidence>
<feature type="repeat" description="PPR" evidence="2">
    <location>
        <begin position="53"/>
        <end position="87"/>
    </location>
</feature>
<evidence type="ECO:0000313" key="4">
    <source>
        <dbReference type="Proteomes" id="UP001293593"/>
    </source>
</evidence>
<dbReference type="PROSITE" id="PS51375">
    <property type="entry name" value="PPR"/>
    <property type="match status" value="1"/>
</dbReference>
<comment type="caution">
    <text evidence="3">The sequence shown here is derived from an EMBL/GenBank/DDBJ whole genome shotgun (WGS) entry which is preliminary data.</text>
</comment>
<dbReference type="AlphaFoldDB" id="A0AAE1MN00"/>
<protein>
    <recommendedName>
        <fullName evidence="5">Pentatricopeptide repeat-containing protein</fullName>
    </recommendedName>
</protein>
<dbReference type="FunFam" id="1.25.40.10:FF:000090">
    <property type="entry name" value="Pentatricopeptide repeat-containing protein, chloroplastic"/>
    <property type="match status" value="1"/>
</dbReference>
<dbReference type="InterPro" id="IPR046848">
    <property type="entry name" value="E_motif"/>
</dbReference>
<dbReference type="Pfam" id="PF13041">
    <property type="entry name" value="PPR_2"/>
    <property type="match status" value="1"/>
</dbReference>
<dbReference type="InterPro" id="IPR046960">
    <property type="entry name" value="PPR_At4g14850-like_plant"/>
</dbReference>
<accession>A0AAE1MN00</accession>
<evidence type="ECO:0008006" key="5">
    <source>
        <dbReference type="Google" id="ProtNLM"/>
    </source>
</evidence>
<name>A0AAE1MN00_9FABA</name>
<evidence type="ECO:0000256" key="2">
    <source>
        <dbReference type="PROSITE-ProRule" id="PRU00708"/>
    </source>
</evidence>
<dbReference type="NCBIfam" id="TIGR00756">
    <property type="entry name" value="PPR"/>
    <property type="match status" value="1"/>
</dbReference>
<organism evidence="3 4">
    <name type="scientific">Acacia crassicarpa</name>
    <name type="common">northern wattle</name>
    <dbReference type="NCBI Taxonomy" id="499986"/>
    <lineage>
        <taxon>Eukaryota</taxon>
        <taxon>Viridiplantae</taxon>
        <taxon>Streptophyta</taxon>
        <taxon>Embryophyta</taxon>
        <taxon>Tracheophyta</taxon>
        <taxon>Spermatophyta</taxon>
        <taxon>Magnoliopsida</taxon>
        <taxon>eudicotyledons</taxon>
        <taxon>Gunneridae</taxon>
        <taxon>Pentapetalae</taxon>
        <taxon>rosids</taxon>
        <taxon>fabids</taxon>
        <taxon>Fabales</taxon>
        <taxon>Fabaceae</taxon>
        <taxon>Caesalpinioideae</taxon>
        <taxon>mimosoid clade</taxon>
        <taxon>Acacieae</taxon>
        <taxon>Acacia</taxon>
    </lineage>
</organism>
<dbReference type="PANTHER" id="PTHR47926">
    <property type="entry name" value="PENTATRICOPEPTIDE REPEAT-CONTAINING PROTEIN"/>
    <property type="match status" value="1"/>
</dbReference>
<dbReference type="GO" id="GO:0009451">
    <property type="term" value="P:RNA modification"/>
    <property type="evidence" value="ECO:0007669"/>
    <property type="project" value="InterPro"/>
</dbReference>
<dbReference type="EMBL" id="JAWXYG010000004">
    <property type="protein sequence ID" value="KAK4273952.1"/>
    <property type="molecule type" value="Genomic_DNA"/>
</dbReference>
<keyword evidence="1" id="KW-0677">Repeat</keyword>
<dbReference type="InterPro" id="IPR011990">
    <property type="entry name" value="TPR-like_helical_dom_sf"/>
</dbReference>
<dbReference type="GO" id="GO:0003723">
    <property type="term" value="F:RNA binding"/>
    <property type="evidence" value="ECO:0007669"/>
    <property type="project" value="InterPro"/>
</dbReference>
<proteinExistence type="predicted"/>
<dbReference type="Proteomes" id="UP001293593">
    <property type="component" value="Unassembled WGS sequence"/>
</dbReference>
<dbReference type="Gene3D" id="1.25.40.10">
    <property type="entry name" value="Tetratricopeptide repeat domain"/>
    <property type="match status" value="2"/>
</dbReference>
<sequence>MLQVELGNQIHSLVLKLGFESDAIVANSLVEMYSKFGYIYDALDIFSEIRRRDLISWNTILTGLIYNGEVSVAMDLFNELIREGMSPDRITLAAVLLACNYGSLVDEGIQILSSMEKEFGVKPGEQHYAFVVELLSRAGRLKEAIDIIEAMPYRTALIWKSILSTCAIHEDLRFTEGVAKKIVEMEPQSPLPYLVLAQAYQMRGKWESVVRVRKAVEHKGAKEFAGCSGIAIKNHVYSFEANKLHQYGGKDLYVVLKLLHWEMETEGYA</sequence>